<reference evidence="3" key="1">
    <citation type="journal article" date="2021" name="Science">
        <title>Hunting the eagle killer: A cyanobacterial neurotoxin causes vacuolar myelinopathy.</title>
        <authorList>
            <person name="Breinlinger S."/>
            <person name="Phillips T.J."/>
            <person name="Haram B.N."/>
            <person name="Mares J."/>
            <person name="Martinez Yerena J.A."/>
            <person name="Hrouzek P."/>
            <person name="Sobotka R."/>
            <person name="Henderson W.M."/>
            <person name="Schmieder P."/>
            <person name="Williams S.M."/>
            <person name="Lauderdale J.D."/>
            <person name="Wilde H.D."/>
            <person name="Gerrin W."/>
            <person name="Kust A."/>
            <person name="Washington J.W."/>
            <person name="Wagner C."/>
            <person name="Geier B."/>
            <person name="Liebeke M."/>
            <person name="Enke H."/>
            <person name="Niedermeyer T.H.J."/>
            <person name="Wilde S.B."/>
        </authorList>
    </citation>
    <scope>NUCLEOTIDE SEQUENCE [LARGE SCALE GENOMIC DNA]</scope>
    <source>
        <strain evidence="3">Thurmond2011</strain>
    </source>
</reference>
<dbReference type="Pfam" id="PF09720">
    <property type="entry name" value="Unstab_antitox"/>
    <property type="match status" value="1"/>
</dbReference>
<accession>A0AAP5M9H1</accession>
<dbReference type="NCBIfam" id="TIGR02574">
    <property type="entry name" value="stabl_TIGR02574"/>
    <property type="match status" value="1"/>
</dbReference>
<dbReference type="AlphaFoldDB" id="A0AAP5M9H1"/>
<comment type="caution">
    <text evidence="2">The sequence shown here is derived from an EMBL/GenBank/DDBJ whole genome shotgun (WGS) entry which is preliminary data.</text>
</comment>
<gene>
    <name evidence="2" type="ORF">G7B40_008855</name>
</gene>
<protein>
    <submittedName>
        <fullName evidence="2">Addiction module protein</fullName>
    </submittedName>
</protein>
<evidence type="ECO:0000313" key="2">
    <source>
        <dbReference type="EMBL" id="MDR9894678.1"/>
    </source>
</evidence>
<evidence type="ECO:0000256" key="1">
    <source>
        <dbReference type="SAM" id="MobiDB-lite"/>
    </source>
</evidence>
<sequence length="76" mass="8700">MSETAKKLKLQLSQLSAQERAEIAHFLILSLDEDFDHDVEAAWDRELNKRLEDIHSGKANGEPSNQVFSELRAKYS</sequence>
<dbReference type="InterPro" id="IPR013406">
    <property type="entry name" value="CHP02574_addiction_mod"/>
</dbReference>
<keyword evidence="3" id="KW-1185">Reference proteome</keyword>
<dbReference type="RefSeq" id="WP_208342594.1">
    <property type="nucleotide sequence ID" value="NZ_CAWQFN010000169.1"/>
</dbReference>
<name>A0AAP5M9H1_9CYAN</name>
<proteinExistence type="predicted"/>
<organism evidence="2 3">
    <name type="scientific">Aetokthonos hydrillicola Thurmond2011</name>
    <dbReference type="NCBI Taxonomy" id="2712845"/>
    <lineage>
        <taxon>Bacteria</taxon>
        <taxon>Bacillati</taxon>
        <taxon>Cyanobacteriota</taxon>
        <taxon>Cyanophyceae</taxon>
        <taxon>Nostocales</taxon>
        <taxon>Hapalosiphonaceae</taxon>
        <taxon>Aetokthonos</taxon>
    </lineage>
</organism>
<dbReference type="EMBL" id="JAALHA020000003">
    <property type="protein sequence ID" value="MDR9894678.1"/>
    <property type="molecule type" value="Genomic_DNA"/>
</dbReference>
<dbReference type="Proteomes" id="UP000667802">
    <property type="component" value="Unassembled WGS sequence"/>
</dbReference>
<evidence type="ECO:0000313" key="3">
    <source>
        <dbReference type="Proteomes" id="UP000667802"/>
    </source>
</evidence>
<feature type="region of interest" description="Disordered" evidence="1">
    <location>
        <begin position="55"/>
        <end position="76"/>
    </location>
</feature>